<reference evidence="10" key="2">
    <citation type="submission" date="2021-04" db="EMBL/GenBank/DDBJ databases">
        <authorList>
            <person name="Gilroy R."/>
        </authorList>
    </citation>
    <scope>NUCLEOTIDE SEQUENCE</scope>
    <source>
        <strain evidence="10">A6-441</strain>
    </source>
</reference>
<evidence type="ECO:0000256" key="1">
    <source>
        <dbReference type="ARBA" id="ARBA00022490"/>
    </source>
</evidence>
<protein>
    <recommendedName>
        <fullName evidence="9">ATP-dependent dethiobiotin synthetase BioD</fullName>
        <ecNumber evidence="9">6.3.3.3</ecNumber>
    </recommendedName>
    <alternativeName>
        <fullName evidence="9">DTB synthetase</fullName>
        <shortName evidence="9">DTBS</shortName>
    </alternativeName>
    <alternativeName>
        <fullName evidence="9">Dethiobiotin synthase</fullName>
    </alternativeName>
</protein>
<evidence type="ECO:0000256" key="3">
    <source>
        <dbReference type="ARBA" id="ARBA00022723"/>
    </source>
</evidence>
<evidence type="ECO:0000256" key="6">
    <source>
        <dbReference type="ARBA" id="ARBA00022840"/>
    </source>
</evidence>
<dbReference type="GO" id="GO:0005829">
    <property type="term" value="C:cytosol"/>
    <property type="evidence" value="ECO:0007669"/>
    <property type="project" value="TreeGrafter"/>
</dbReference>
<feature type="binding site" evidence="9">
    <location>
        <position position="19"/>
    </location>
    <ligand>
        <name>Mg(2+)</name>
        <dbReference type="ChEBI" id="CHEBI:18420"/>
    </ligand>
</feature>
<dbReference type="HAMAP" id="MF_00336">
    <property type="entry name" value="BioD"/>
    <property type="match status" value="1"/>
</dbReference>
<evidence type="ECO:0000256" key="8">
    <source>
        <dbReference type="ARBA" id="ARBA00047386"/>
    </source>
</evidence>
<comment type="subunit">
    <text evidence="9">Homodimer.</text>
</comment>
<comment type="caution">
    <text evidence="9">Lacks conserved residue(s) required for the propagation of feature annotation.</text>
</comment>
<dbReference type="EMBL" id="JAHLFN010000038">
    <property type="protein sequence ID" value="MBU3842216.1"/>
    <property type="molecule type" value="Genomic_DNA"/>
</dbReference>
<evidence type="ECO:0000256" key="4">
    <source>
        <dbReference type="ARBA" id="ARBA00022741"/>
    </source>
</evidence>
<evidence type="ECO:0000313" key="10">
    <source>
        <dbReference type="EMBL" id="MBU3842216.1"/>
    </source>
</evidence>
<keyword evidence="2 9" id="KW-0436">Ligase</keyword>
<evidence type="ECO:0000256" key="9">
    <source>
        <dbReference type="HAMAP-Rule" id="MF_00336"/>
    </source>
</evidence>
<dbReference type="CDD" id="cd03109">
    <property type="entry name" value="DTBS"/>
    <property type="match status" value="1"/>
</dbReference>
<dbReference type="FunFam" id="3.40.50.300:FF:000292">
    <property type="entry name" value="ATP-dependent dethiobiotin synthetase BioD"/>
    <property type="match status" value="1"/>
</dbReference>
<accession>A0A9E2NYN4</accession>
<keyword evidence="4 9" id="KW-0547">Nucleotide-binding</keyword>
<comment type="pathway">
    <text evidence="9">Cofactor biosynthesis; biotin biosynthesis; biotin from 7,8-diaminononanoate: step 1/2.</text>
</comment>
<keyword evidence="3 9" id="KW-0479">Metal-binding</keyword>
<organism evidence="10 11">
    <name type="scientific">Candidatus Fusobacterium pullicola</name>
    <dbReference type="NCBI Taxonomy" id="2838601"/>
    <lineage>
        <taxon>Bacteria</taxon>
        <taxon>Fusobacteriati</taxon>
        <taxon>Fusobacteriota</taxon>
        <taxon>Fusobacteriia</taxon>
        <taxon>Fusobacteriales</taxon>
        <taxon>Fusobacteriaceae</taxon>
        <taxon>Fusobacterium</taxon>
    </lineage>
</organism>
<reference evidence="10" key="1">
    <citation type="journal article" date="2021" name="PeerJ">
        <title>Extensive microbial diversity within the chicken gut microbiome revealed by metagenomics and culture.</title>
        <authorList>
            <person name="Gilroy R."/>
            <person name="Ravi A."/>
            <person name="Getino M."/>
            <person name="Pursley I."/>
            <person name="Horton D.L."/>
            <person name="Alikhan N.F."/>
            <person name="Baker D."/>
            <person name="Gharbi K."/>
            <person name="Hall N."/>
            <person name="Watson M."/>
            <person name="Adriaenssens E.M."/>
            <person name="Foster-Nyarko E."/>
            <person name="Jarju S."/>
            <person name="Secka A."/>
            <person name="Antonio M."/>
            <person name="Oren A."/>
            <person name="Chaudhuri R.R."/>
            <person name="La Ragione R."/>
            <person name="Hildebrand F."/>
            <person name="Pallen M.J."/>
        </authorList>
    </citation>
    <scope>NUCLEOTIDE SEQUENCE</scope>
    <source>
        <strain evidence="10">A6-441</strain>
    </source>
</reference>
<feature type="binding site" evidence="9">
    <location>
        <position position="115"/>
    </location>
    <ligand>
        <name>Mg(2+)</name>
        <dbReference type="ChEBI" id="CHEBI:18420"/>
    </ligand>
</feature>
<dbReference type="Pfam" id="PF13500">
    <property type="entry name" value="AAA_26"/>
    <property type="match status" value="1"/>
</dbReference>
<feature type="binding site" evidence="9">
    <location>
        <position position="55"/>
    </location>
    <ligand>
        <name>Mg(2+)</name>
        <dbReference type="ChEBI" id="CHEBI:18420"/>
    </ligand>
</feature>
<feature type="binding site" evidence="9">
    <location>
        <position position="55"/>
    </location>
    <ligand>
        <name>ATP</name>
        <dbReference type="ChEBI" id="CHEBI:30616"/>
    </ligand>
</feature>
<comment type="subcellular location">
    <subcellularLocation>
        <location evidence="9">Cytoplasm</location>
    </subcellularLocation>
</comment>
<dbReference type="NCBIfam" id="TIGR00347">
    <property type="entry name" value="bioD"/>
    <property type="match status" value="1"/>
</dbReference>
<dbReference type="GO" id="GO:0005524">
    <property type="term" value="F:ATP binding"/>
    <property type="evidence" value="ECO:0007669"/>
    <property type="project" value="UniProtKB-UniRule"/>
</dbReference>
<dbReference type="PANTHER" id="PTHR43210">
    <property type="entry name" value="DETHIOBIOTIN SYNTHETASE"/>
    <property type="match status" value="1"/>
</dbReference>
<dbReference type="GO" id="GO:0042803">
    <property type="term" value="F:protein homodimerization activity"/>
    <property type="evidence" value="ECO:0007669"/>
    <property type="project" value="UniProtKB-ARBA"/>
</dbReference>
<keyword evidence="5 9" id="KW-0093">Biotin biosynthesis</keyword>
<feature type="binding site" evidence="9">
    <location>
        <begin position="115"/>
        <end position="118"/>
    </location>
    <ligand>
        <name>ATP</name>
        <dbReference type="ChEBI" id="CHEBI:30616"/>
    </ligand>
</feature>
<sequence length="228" mass="25864">MRLNKGFFVIGTDTGIGKTYVSSILYKGIKNLEGGYYKPIQSGCVKKEGKLIAPDVEFVCSVAQREYDDKMVTYTLEAEVSPHLASELEGIEIDIDRVLQDWNELKNRYKYMVVEGAGGLYVPLIRDKFYIYDLIKKMELPVILVCSSRVGAINHSMLTIEMLKKLGIEIQGLVFNKVTDDFEKDYFEKDNIDIVLKLSGIENCILVKKGQKEIAIDELVKFLGIEVE</sequence>
<feature type="active site" evidence="9">
    <location>
        <position position="38"/>
    </location>
</feature>
<dbReference type="Proteomes" id="UP000724657">
    <property type="component" value="Unassembled WGS sequence"/>
</dbReference>
<dbReference type="GO" id="GO:0000287">
    <property type="term" value="F:magnesium ion binding"/>
    <property type="evidence" value="ECO:0007669"/>
    <property type="project" value="UniProtKB-UniRule"/>
</dbReference>
<feature type="binding site" evidence="9">
    <location>
        <position position="42"/>
    </location>
    <ligand>
        <name>substrate</name>
    </ligand>
</feature>
<dbReference type="GO" id="GO:0004141">
    <property type="term" value="F:dethiobiotin synthase activity"/>
    <property type="evidence" value="ECO:0007669"/>
    <property type="project" value="UniProtKB-UniRule"/>
</dbReference>
<dbReference type="PANTHER" id="PTHR43210:SF2">
    <property type="entry name" value="ATP-DEPENDENT DETHIOBIOTIN SYNTHETASE BIOD 2"/>
    <property type="match status" value="1"/>
</dbReference>
<feature type="binding site" evidence="9">
    <location>
        <begin position="176"/>
        <end position="177"/>
    </location>
    <ligand>
        <name>ATP</name>
        <dbReference type="ChEBI" id="CHEBI:30616"/>
    </ligand>
</feature>
<comment type="catalytic activity">
    <reaction evidence="9">
        <text>(7R,8S)-7,8-diammoniononanoate + CO2 + ATP = (4R,5S)-dethiobiotin + ADP + phosphate + 3 H(+)</text>
        <dbReference type="Rhea" id="RHEA:15805"/>
        <dbReference type="ChEBI" id="CHEBI:15378"/>
        <dbReference type="ChEBI" id="CHEBI:16526"/>
        <dbReference type="ChEBI" id="CHEBI:30616"/>
        <dbReference type="ChEBI" id="CHEBI:43474"/>
        <dbReference type="ChEBI" id="CHEBI:149469"/>
        <dbReference type="ChEBI" id="CHEBI:149473"/>
        <dbReference type="ChEBI" id="CHEBI:456216"/>
        <dbReference type="EC" id="6.3.3.3"/>
    </reaction>
</comment>
<feature type="binding site" evidence="9">
    <location>
        <begin position="15"/>
        <end position="20"/>
    </location>
    <ligand>
        <name>ATP</name>
        <dbReference type="ChEBI" id="CHEBI:30616"/>
    </ligand>
</feature>
<name>A0A9E2NYN4_9FUSO</name>
<keyword evidence="7 9" id="KW-0460">Magnesium</keyword>
<dbReference type="GO" id="GO:0009102">
    <property type="term" value="P:biotin biosynthetic process"/>
    <property type="evidence" value="ECO:0007669"/>
    <property type="project" value="UniProtKB-UniRule"/>
</dbReference>
<dbReference type="SUPFAM" id="SSF52540">
    <property type="entry name" value="P-loop containing nucleoside triphosphate hydrolases"/>
    <property type="match status" value="1"/>
</dbReference>
<evidence type="ECO:0000256" key="2">
    <source>
        <dbReference type="ARBA" id="ARBA00022598"/>
    </source>
</evidence>
<evidence type="ECO:0000313" key="11">
    <source>
        <dbReference type="Proteomes" id="UP000724657"/>
    </source>
</evidence>
<dbReference type="PIRSF" id="PIRSF006755">
    <property type="entry name" value="DTB_synth"/>
    <property type="match status" value="1"/>
</dbReference>
<proteinExistence type="inferred from homology"/>
<dbReference type="InterPro" id="IPR027417">
    <property type="entry name" value="P-loop_NTPase"/>
</dbReference>
<comment type="function">
    <text evidence="9">Catalyzes a mechanistically unusual reaction, the ATP-dependent insertion of CO2 between the N7 and N8 nitrogen atoms of 7,8-diaminopelargonic acid (DAPA, also called 7,8-diammoniononanoate) to form a ureido ring.</text>
</comment>
<dbReference type="EC" id="6.3.3.3" evidence="9"/>
<comment type="similarity">
    <text evidence="9">Belongs to the dethiobiotin synthetase family.</text>
</comment>
<keyword evidence="1 9" id="KW-0963">Cytoplasm</keyword>
<dbReference type="Gene3D" id="3.40.50.300">
    <property type="entry name" value="P-loop containing nucleotide triphosphate hydrolases"/>
    <property type="match status" value="1"/>
</dbReference>
<gene>
    <name evidence="9 10" type="primary">bioD</name>
    <name evidence="10" type="ORF">IAA47_04425</name>
</gene>
<evidence type="ECO:0000256" key="7">
    <source>
        <dbReference type="ARBA" id="ARBA00022842"/>
    </source>
</evidence>
<dbReference type="AlphaFoldDB" id="A0A9E2NYN4"/>
<comment type="catalytic activity">
    <reaction evidence="8">
        <text>(7R,8S)-8-amino-7-(carboxyamino)nonanoate + ATP = (4R,5S)-dethiobiotin + ADP + phosphate + H(+)</text>
        <dbReference type="Rhea" id="RHEA:63684"/>
        <dbReference type="ChEBI" id="CHEBI:15378"/>
        <dbReference type="ChEBI" id="CHEBI:30616"/>
        <dbReference type="ChEBI" id="CHEBI:43474"/>
        <dbReference type="ChEBI" id="CHEBI:149470"/>
        <dbReference type="ChEBI" id="CHEBI:149473"/>
        <dbReference type="ChEBI" id="CHEBI:456216"/>
    </reaction>
</comment>
<keyword evidence="6 9" id="KW-0067">ATP-binding</keyword>
<dbReference type="InterPro" id="IPR004472">
    <property type="entry name" value="DTB_synth_BioD"/>
</dbReference>
<evidence type="ECO:0000256" key="5">
    <source>
        <dbReference type="ARBA" id="ARBA00022756"/>
    </source>
</evidence>
<comment type="cofactor">
    <cofactor evidence="9">
        <name>Mg(2+)</name>
        <dbReference type="ChEBI" id="CHEBI:18420"/>
    </cofactor>
</comment>
<comment type="caution">
    <text evidence="10">The sequence shown here is derived from an EMBL/GenBank/DDBJ whole genome shotgun (WGS) entry which is preliminary data.</text>
</comment>